<keyword evidence="5" id="KW-0378">Hydrolase</keyword>
<feature type="domain" description="Histone deacetylase" evidence="6">
    <location>
        <begin position="20"/>
        <end position="312"/>
    </location>
</feature>
<dbReference type="PRINTS" id="PR01270">
    <property type="entry name" value="HDASUPER"/>
</dbReference>
<evidence type="ECO:0000256" key="2">
    <source>
        <dbReference type="ARBA" id="ARBA00005947"/>
    </source>
</evidence>
<dbReference type="InterPro" id="IPR023696">
    <property type="entry name" value="Ureohydrolase_dom_sf"/>
</dbReference>
<dbReference type="GO" id="GO:0004407">
    <property type="term" value="F:histone deacetylase activity"/>
    <property type="evidence" value="ECO:0007669"/>
    <property type="project" value="InterPro"/>
</dbReference>
<dbReference type="CDD" id="cd09994">
    <property type="entry name" value="HDAC_AcuC_like"/>
    <property type="match status" value="1"/>
</dbReference>
<organism evidence="7 8">
    <name type="scientific">Candidatus Zymogenus saltonus</name>
    <dbReference type="NCBI Taxonomy" id="2844893"/>
    <lineage>
        <taxon>Bacteria</taxon>
        <taxon>Deltaproteobacteria</taxon>
        <taxon>Candidatus Zymogenia</taxon>
        <taxon>Candidatus Zymogeniales</taxon>
        <taxon>Candidatus Zymogenaceae</taxon>
        <taxon>Candidatus Zymogenus</taxon>
    </lineage>
</organism>
<evidence type="ECO:0000256" key="5">
    <source>
        <dbReference type="ARBA" id="ARBA00022801"/>
    </source>
</evidence>
<dbReference type="InterPro" id="IPR003084">
    <property type="entry name" value="HDAC_I/II"/>
</dbReference>
<protein>
    <recommendedName>
        <fullName evidence="3">Acetoin utilization protein AcuC</fullName>
    </recommendedName>
</protein>
<evidence type="ECO:0000313" key="8">
    <source>
        <dbReference type="Proteomes" id="UP000809273"/>
    </source>
</evidence>
<reference evidence="7" key="2">
    <citation type="submission" date="2021-01" db="EMBL/GenBank/DDBJ databases">
        <authorList>
            <person name="Hahn C.R."/>
            <person name="Youssef N.H."/>
            <person name="Elshahed M."/>
        </authorList>
    </citation>
    <scope>NUCLEOTIDE SEQUENCE</scope>
    <source>
        <strain evidence="7">Zod_Metabat.24</strain>
    </source>
</reference>
<name>A0A9D8KEZ4_9DELT</name>
<dbReference type="GO" id="GO:0040029">
    <property type="term" value="P:epigenetic regulation of gene expression"/>
    <property type="evidence" value="ECO:0007669"/>
    <property type="project" value="TreeGrafter"/>
</dbReference>
<dbReference type="Gene3D" id="3.40.800.20">
    <property type="entry name" value="Histone deacetylase domain"/>
    <property type="match status" value="1"/>
</dbReference>
<dbReference type="InterPro" id="IPR000286">
    <property type="entry name" value="HDACs"/>
</dbReference>
<comment type="caution">
    <text evidence="7">The sequence shown here is derived from an EMBL/GenBank/DDBJ whole genome shotgun (WGS) entry which is preliminary data.</text>
</comment>
<dbReference type="InterPro" id="IPR023801">
    <property type="entry name" value="His_deacetylse_dom"/>
</dbReference>
<dbReference type="SUPFAM" id="SSF52768">
    <property type="entry name" value="Arginase/deacetylase"/>
    <property type="match status" value="1"/>
</dbReference>
<dbReference type="PANTHER" id="PTHR10625:SF10">
    <property type="entry name" value="HISTONE DEACETYLASE HDAC1"/>
    <property type="match status" value="1"/>
</dbReference>
<dbReference type="Pfam" id="PF00850">
    <property type="entry name" value="Hist_deacetyl"/>
    <property type="match status" value="1"/>
</dbReference>
<dbReference type="PRINTS" id="PR01271">
    <property type="entry name" value="HISDACETLASE"/>
</dbReference>
<evidence type="ECO:0000256" key="4">
    <source>
        <dbReference type="ARBA" id="ARBA00022627"/>
    </source>
</evidence>
<sequence length="378" mass="41688">MNSYFIYSEESSNFEYDPDHPFRPERSLMLKKLLEKYDLLKEPWIEVVPPEPIPRELLLLFHSEKYLKTLEAAGKGEVTEDTIHAGLGTNDNPIFKDMFEKSNLAAGGTLVGTRLVLEAEGKAFAFNPTGGFHHAYPDYAEGFCYINDIAIVGKMLRRDGLRFAYIDVDAHHGNGVETAFYDDDGALVISIHQSGKTLYPGTGFEDSFGEGAGEGYNINIPLPPHTDDDLYLKAFYEIVTPAVDTFSPDVVLFEMGTDTMANDPLTNLSLTNNSFEAIALEVGRLSEKLIGMGGGGYNVDSTSRAWAVAWAAINGFEMDNPYAGIVGGVMTGPEIEGGTLLDNPIYITGPTRERNREELDRVLKYIKENIFPKIGVKG</sequence>
<evidence type="ECO:0000256" key="3">
    <source>
        <dbReference type="ARBA" id="ARBA00020218"/>
    </source>
</evidence>
<comment type="pathway">
    <text evidence="1">Ketone degradation; acetoin degradation.</text>
</comment>
<dbReference type="EMBL" id="JAFGIX010000032">
    <property type="protein sequence ID" value="MBN1572953.1"/>
    <property type="molecule type" value="Genomic_DNA"/>
</dbReference>
<dbReference type="PANTHER" id="PTHR10625">
    <property type="entry name" value="HISTONE DEACETYLASE HDAC1-RELATED"/>
    <property type="match status" value="1"/>
</dbReference>
<proteinExistence type="inferred from homology"/>
<dbReference type="GO" id="GO:0016787">
    <property type="term" value="F:hydrolase activity"/>
    <property type="evidence" value="ECO:0007669"/>
    <property type="project" value="UniProtKB-KW"/>
</dbReference>
<dbReference type="Proteomes" id="UP000809273">
    <property type="component" value="Unassembled WGS sequence"/>
</dbReference>
<dbReference type="InterPro" id="IPR037138">
    <property type="entry name" value="His_deacetylse_dom_sf"/>
</dbReference>
<comment type="similarity">
    <text evidence="2">Belongs to the histone deacetylase family.</text>
</comment>
<dbReference type="GO" id="GO:0045150">
    <property type="term" value="P:acetoin catabolic process"/>
    <property type="evidence" value="ECO:0007669"/>
    <property type="project" value="UniProtKB-KW"/>
</dbReference>
<accession>A0A9D8KEZ4</accession>
<evidence type="ECO:0000256" key="1">
    <source>
        <dbReference type="ARBA" id="ARBA00005101"/>
    </source>
</evidence>
<gene>
    <name evidence="7" type="ORF">JW984_07140</name>
</gene>
<dbReference type="AlphaFoldDB" id="A0A9D8KEZ4"/>
<reference evidence="7" key="1">
    <citation type="journal article" date="2021" name="Environ. Microbiol.">
        <title>Genomic characterization of three novel Desulfobacterota classes expand the metabolic and phylogenetic diversity of the phylum.</title>
        <authorList>
            <person name="Murphy C.L."/>
            <person name="Biggerstaff J."/>
            <person name="Eichhorn A."/>
            <person name="Ewing E."/>
            <person name="Shahan R."/>
            <person name="Soriano D."/>
            <person name="Stewart S."/>
            <person name="VanMol K."/>
            <person name="Walker R."/>
            <person name="Walters P."/>
            <person name="Elshahed M.S."/>
            <person name="Youssef N.H."/>
        </authorList>
    </citation>
    <scope>NUCLEOTIDE SEQUENCE</scope>
    <source>
        <strain evidence="7">Zod_Metabat.24</strain>
    </source>
</reference>
<evidence type="ECO:0000313" key="7">
    <source>
        <dbReference type="EMBL" id="MBN1572953.1"/>
    </source>
</evidence>
<evidence type="ECO:0000259" key="6">
    <source>
        <dbReference type="Pfam" id="PF00850"/>
    </source>
</evidence>
<keyword evidence="4" id="KW-0006">Acetoin catabolism</keyword>
<dbReference type="InterPro" id="IPR003085">
    <property type="entry name" value="AcuC"/>
</dbReference>